<evidence type="ECO:0000259" key="17">
    <source>
        <dbReference type="SMART" id="SM00475"/>
    </source>
</evidence>
<comment type="catalytic activity">
    <reaction evidence="14 16">
        <text>DNA(n) + a 2'-deoxyribonucleoside 5'-triphosphate = DNA(n+1) + diphosphate</text>
        <dbReference type="Rhea" id="RHEA:22508"/>
        <dbReference type="Rhea" id="RHEA-COMP:17339"/>
        <dbReference type="Rhea" id="RHEA-COMP:17340"/>
        <dbReference type="ChEBI" id="CHEBI:33019"/>
        <dbReference type="ChEBI" id="CHEBI:61560"/>
        <dbReference type="ChEBI" id="CHEBI:173112"/>
        <dbReference type="EC" id="2.7.7.7"/>
    </reaction>
</comment>
<dbReference type="SUPFAM" id="SSF53098">
    <property type="entry name" value="Ribonuclease H-like"/>
    <property type="match status" value="1"/>
</dbReference>
<dbReference type="FunFam" id="1.10.150.20:FF:000003">
    <property type="entry name" value="DNA polymerase I"/>
    <property type="match status" value="1"/>
</dbReference>
<dbReference type="SMART" id="SM00475">
    <property type="entry name" value="53EXOc"/>
    <property type="match status" value="1"/>
</dbReference>
<dbReference type="SMART" id="SM00279">
    <property type="entry name" value="HhH2"/>
    <property type="match status" value="1"/>
</dbReference>
<dbReference type="SUPFAM" id="SSF47807">
    <property type="entry name" value="5' to 3' exonuclease, C-terminal subdomain"/>
    <property type="match status" value="1"/>
</dbReference>
<evidence type="ECO:0000256" key="15">
    <source>
        <dbReference type="NCBIfam" id="TIGR00593"/>
    </source>
</evidence>
<dbReference type="GO" id="GO:0003887">
    <property type="term" value="F:DNA-directed DNA polymerase activity"/>
    <property type="evidence" value="ECO:0007669"/>
    <property type="project" value="UniProtKB-UniRule"/>
</dbReference>
<dbReference type="InterPro" id="IPR054690">
    <property type="entry name" value="DNA_polI_exonuclease"/>
</dbReference>
<dbReference type="InterPro" id="IPR036397">
    <property type="entry name" value="RNaseH_sf"/>
</dbReference>
<proteinExistence type="inferred from homology"/>
<dbReference type="InterPro" id="IPR020045">
    <property type="entry name" value="DNA_polI_H3TH"/>
</dbReference>
<dbReference type="InterPro" id="IPR001098">
    <property type="entry name" value="DNA-dir_DNA_pol_A_palm_dom"/>
</dbReference>
<dbReference type="Gene3D" id="3.40.50.1010">
    <property type="entry name" value="5'-nuclease"/>
    <property type="match status" value="1"/>
</dbReference>
<reference evidence="19" key="1">
    <citation type="submission" date="2017-09" db="EMBL/GenBank/DDBJ databases">
        <title>Depth-based differentiation of microbial function through sediment-hosted aquifers and enrichment of novel symbionts in the deep terrestrial subsurface.</title>
        <authorList>
            <person name="Probst A.J."/>
            <person name="Ladd B."/>
            <person name="Jarett J.K."/>
            <person name="Geller-Mcgrath D.E."/>
            <person name="Sieber C.M.K."/>
            <person name="Emerson J.B."/>
            <person name="Anantharaman K."/>
            <person name="Thomas B.C."/>
            <person name="Malmstrom R."/>
            <person name="Stieglmeier M."/>
            <person name="Klingl A."/>
            <person name="Woyke T."/>
            <person name="Ryan C.M."/>
            <person name="Banfield J.F."/>
        </authorList>
    </citation>
    <scope>NUCLEOTIDE SEQUENCE [LARGE SCALE GENOMIC DNA]</scope>
</reference>
<dbReference type="InterPro" id="IPR020046">
    <property type="entry name" value="5-3_exonucl_a-hlix_arch_N"/>
</dbReference>
<dbReference type="Gene3D" id="3.30.70.370">
    <property type="match status" value="1"/>
</dbReference>
<dbReference type="InterPro" id="IPR012337">
    <property type="entry name" value="RNaseH-like_sf"/>
</dbReference>
<keyword evidence="4 16" id="KW-0808">Transferase</keyword>
<evidence type="ECO:0000256" key="14">
    <source>
        <dbReference type="ARBA" id="ARBA00049244"/>
    </source>
</evidence>
<dbReference type="GO" id="GO:0008409">
    <property type="term" value="F:5'-3' exonuclease activity"/>
    <property type="evidence" value="ECO:0007669"/>
    <property type="project" value="UniProtKB-UniRule"/>
</dbReference>
<dbReference type="AlphaFoldDB" id="A0A2M7T4X0"/>
<evidence type="ECO:0000256" key="1">
    <source>
        <dbReference type="ARBA" id="ARBA00007705"/>
    </source>
</evidence>
<evidence type="ECO:0000256" key="6">
    <source>
        <dbReference type="ARBA" id="ARBA00022705"/>
    </source>
</evidence>
<evidence type="ECO:0000256" key="9">
    <source>
        <dbReference type="ARBA" id="ARBA00022801"/>
    </source>
</evidence>
<dbReference type="CDD" id="cd06140">
    <property type="entry name" value="DNA_polA_I_Bacillus_like_exo"/>
    <property type="match status" value="1"/>
</dbReference>
<feature type="non-terminal residue" evidence="18">
    <location>
        <position position="712"/>
    </location>
</feature>
<dbReference type="GO" id="GO:0006302">
    <property type="term" value="P:double-strand break repair"/>
    <property type="evidence" value="ECO:0007669"/>
    <property type="project" value="TreeGrafter"/>
</dbReference>
<dbReference type="InterPro" id="IPR008918">
    <property type="entry name" value="HhH2"/>
</dbReference>
<evidence type="ECO:0000256" key="7">
    <source>
        <dbReference type="ARBA" id="ARBA00022722"/>
    </source>
</evidence>
<dbReference type="Pfam" id="PF01367">
    <property type="entry name" value="5_3_exonuc"/>
    <property type="match status" value="1"/>
</dbReference>
<dbReference type="Gene3D" id="1.10.150.20">
    <property type="entry name" value="5' to 3' exonuclease, C-terminal subdomain"/>
    <property type="match status" value="2"/>
</dbReference>
<keyword evidence="10 16" id="KW-0269">Exonuclease</keyword>
<dbReference type="Pfam" id="PF02739">
    <property type="entry name" value="5_3_exonuc_N"/>
    <property type="match status" value="1"/>
</dbReference>
<dbReference type="NCBIfam" id="NF004397">
    <property type="entry name" value="PRK05755.1"/>
    <property type="match status" value="1"/>
</dbReference>
<evidence type="ECO:0000256" key="10">
    <source>
        <dbReference type="ARBA" id="ARBA00022839"/>
    </source>
</evidence>
<dbReference type="Gene3D" id="1.20.1060.10">
    <property type="entry name" value="Taq DNA Polymerase, Chain T, domain 4"/>
    <property type="match status" value="1"/>
</dbReference>
<keyword evidence="5 16" id="KW-0548">Nucleotidyltransferase</keyword>
<feature type="domain" description="5'-3' exonuclease" evidence="17">
    <location>
        <begin position="3"/>
        <end position="263"/>
    </location>
</feature>
<keyword evidence="9 16" id="KW-0378">Hydrolase</keyword>
<dbReference type="CDD" id="cd09898">
    <property type="entry name" value="H3TH_53EXO"/>
    <property type="match status" value="1"/>
</dbReference>
<dbReference type="InterPro" id="IPR002421">
    <property type="entry name" value="5-3_exonuclease"/>
</dbReference>
<evidence type="ECO:0000256" key="13">
    <source>
        <dbReference type="ARBA" id="ARBA00023204"/>
    </source>
</evidence>
<evidence type="ECO:0000313" key="19">
    <source>
        <dbReference type="Proteomes" id="UP000230956"/>
    </source>
</evidence>
<dbReference type="CDD" id="cd09859">
    <property type="entry name" value="PIN_53EXO"/>
    <property type="match status" value="1"/>
</dbReference>
<sequence>MKNKIILIDANSLVYRAFFALPKTLATSSGQVTNAVYGFTSMLIKLLKEEKPDVVIAAFDRAAPTFRHETFEQYKAHREPTPNELISQFPLVKEVLSVLNIPVFEMDGFEADDILATLASEAEAERDDVIVVTGDKDAFQLVDDHIKVMTTKKGISDIVIYDREKVRERYGVTPEQFADYLALKGDTSDNIPGVPGVGEKTAAKLIQQFGSIENLLKNLDAVENKRWREMLSEHASEAELSKMLAVLDREVPIDVDFDECKLDGWDEEKIRALFSKLEFFTLLDRLLSQNKQRTHKADDVQTLDTALEIIDIASEEIFAQLASDIEAGHHIAVAIISTGVNTVDRQITSVALATGDSKIYTCIQEISGELFPQEHTVLPIDRVLSLAKPYLESKSINKTGHDLKRMMLALWNANIKPQALDFDTMIAAYLLNPERSDYPIDELAAINLGISVAADTERERLANEAIANFRLKPRLKEQLVEKDLFKLFEEVEMPLVPVLARMEHEGVGLDTDYLEDLSKEVEIFLENIESEIYSLAGRQFNINSPQQLGFILFDKLGLPTAKKTKTGYSTDANVLHKLVTVHPIAEKIIAYRELAKLKSTYIDALPKLINPKTGKLHTSFNQTVTTTGRLSSSNPNLQNIPVRTELGQRIREAFIPSNPGDIFMAADYSQIELRLLAHYSEEEALLEAFEADMDIHEATAMQVFGVLPEQVT</sequence>
<evidence type="ECO:0000256" key="8">
    <source>
        <dbReference type="ARBA" id="ARBA00022763"/>
    </source>
</evidence>
<dbReference type="InterPro" id="IPR029060">
    <property type="entry name" value="PIN-like_dom_sf"/>
</dbReference>
<dbReference type="PRINTS" id="PR00868">
    <property type="entry name" value="DNAPOLI"/>
</dbReference>
<evidence type="ECO:0000256" key="3">
    <source>
        <dbReference type="ARBA" id="ARBA00020311"/>
    </source>
</evidence>
<dbReference type="Pfam" id="PF00476">
    <property type="entry name" value="DNA_pol_A"/>
    <property type="match status" value="1"/>
</dbReference>
<keyword evidence="12 16" id="KW-0238">DNA-binding</keyword>
<keyword evidence="7" id="KW-0540">Nuclease</keyword>
<dbReference type="RefSeq" id="WP_286977614.1">
    <property type="nucleotide sequence ID" value="NZ_PFNG01000264.1"/>
</dbReference>
<dbReference type="Pfam" id="PF22619">
    <property type="entry name" value="DNA_polI_exo1"/>
    <property type="match status" value="1"/>
</dbReference>
<gene>
    <name evidence="16" type="primary">polA</name>
    <name evidence="18" type="ORF">COY37_11345</name>
</gene>
<accession>A0A2M7T4X0</accession>
<dbReference type="GO" id="GO:0006261">
    <property type="term" value="P:DNA-templated DNA replication"/>
    <property type="evidence" value="ECO:0007669"/>
    <property type="project" value="UniProtKB-UniRule"/>
</dbReference>
<keyword evidence="13 16" id="KW-0234">DNA repair</keyword>
<comment type="similarity">
    <text evidence="1 16">Belongs to the DNA polymerase type-A family.</text>
</comment>
<protein>
    <recommendedName>
        <fullName evidence="3 15">DNA polymerase I</fullName>
        <ecNumber evidence="2 15">2.7.7.7</ecNumber>
    </recommendedName>
</protein>
<organism evidence="18 19">
    <name type="scientific">Candidatus Aquicultor secundus</name>
    <dbReference type="NCBI Taxonomy" id="1973895"/>
    <lineage>
        <taxon>Bacteria</taxon>
        <taxon>Bacillati</taxon>
        <taxon>Actinomycetota</taxon>
        <taxon>Candidatus Aquicultoria</taxon>
        <taxon>Candidatus Aquicultorales</taxon>
        <taxon>Candidatus Aquicultoraceae</taxon>
        <taxon>Candidatus Aquicultor</taxon>
    </lineage>
</organism>
<dbReference type="SUPFAM" id="SSF88723">
    <property type="entry name" value="PIN domain-like"/>
    <property type="match status" value="1"/>
</dbReference>
<evidence type="ECO:0000256" key="5">
    <source>
        <dbReference type="ARBA" id="ARBA00022695"/>
    </source>
</evidence>
<name>A0A2M7T4X0_9ACTN</name>
<dbReference type="Gene3D" id="3.30.420.10">
    <property type="entry name" value="Ribonuclease H-like superfamily/Ribonuclease H"/>
    <property type="match status" value="1"/>
</dbReference>
<dbReference type="FunFam" id="1.20.1060.10:FF:000001">
    <property type="entry name" value="DNA polymerase I"/>
    <property type="match status" value="1"/>
</dbReference>
<evidence type="ECO:0000256" key="16">
    <source>
        <dbReference type="RuleBase" id="RU004460"/>
    </source>
</evidence>
<dbReference type="InterPro" id="IPR018320">
    <property type="entry name" value="DNA_polymerase_1"/>
</dbReference>
<evidence type="ECO:0000256" key="4">
    <source>
        <dbReference type="ARBA" id="ARBA00022679"/>
    </source>
</evidence>
<evidence type="ECO:0000256" key="12">
    <source>
        <dbReference type="ARBA" id="ARBA00023125"/>
    </source>
</evidence>
<keyword evidence="6 16" id="KW-0235">DNA replication</keyword>
<dbReference type="FunFam" id="3.40.50.1010:FF:000001">
    <property type="entry name" value="DNA polymerase I"/>
    <property type="match status" value="1"/>
</dbReference>
<dbReference type="NCBIfam" id="TIGR00593">
    <property type="entry name" value="pola"/>
    <property type="match status" value="1"/>
</dbReference>
<dbReference type="GO" id="GO:0003677">
    <property type="term" value="F:DNA binding"/>
    <property type="evidence" value="ECO:0007669"/>
    <property type="project" value="UniProtKB-UniRule"/>
</dbReference>
<evidence type="ECO:0000256" key="11">
    <source>
        <dbReference type="ARBA" id="ARBA00022932"/>
    </source>
</evidence>
<dbReference type="Proteomes" id="UP000230956">
    <property type="component" value="Unassembled WGS sequence"/>
</dbReference>
<dbReference type="InterPro" id="IPR036279">
    <property type="entry name" value="5-3_exonuclease_C_sf"/>
</dbReference>
<keyword evidence="11 16" id="KW-0239">DNA-directed DNA polymerase</keyword>
<evidence type="ECO:0000313" key="18">
    <source>
        <dbReference type="EMBL" id="PIZ34857.1"/>
    </source>
</evidence>
<evidence type="ECO:0000256" key="2">
    <source>
        <dbReference type="ARBA" id="ARBA00012417"/>
    </source>
</evidence>
<comment type="function">
    <text evidence="16">In addition to polymerase activity, this DNA polymerase exhibits 5'-3' exonuclease activity.</text>
</comment>
<dbReference type="InterPro" id="IPR043502">
    <property type="entry name" value="DNA/RNA_pol_sf"/>
</dbReference>
<dbReference type="EC" id="2.7.7.7" evidence="2 15"/>
<keyword evidence="8 16" id="KW-0227">DNA damage</keyword>
<dbReference type="PANTHER" id="PTHR10133:SF27">
    <property type="entry name" value="DNA POLYMERASE NU"/>
    <property type="match status" value="1"/>
</dbReference>
<dbReference type="InterPro" id="IPR002298">
    <property type="entry name" value="DNA_polymerase_A"/>
</dbReference>
<dbReference type="PANTHER" id="PTHR10133">
    <property type="entry name" value="DNA POLYMERASE I"/>
    <property type="match status" value="1"/>
</dbReference>
<dbReference type="SUPFAM" id="SSF56672">
    <property type="entry name" value="DNA/RNA polymerases"/>
    <property type="match status" value="1"/>
</dbReference>
<dbReference type="EMBL" id="PFNG01000264">
    <property type="protein sequence ID" value="PIZ34857.1"/>
    <property type="molecule type" value="Genomic_DNA"/>
</dbReference>
<comment type="caution">
    <text evidence="18">The sequence shown here is derived from an EMBL/GenBank/DDBJ whole genome shotgun (WGS) entry which is preliminary data.</text>
</comment>